<dbReference type="EMBL" id="JBGFUD010004702">
    <property type="protein sequence ID" value="MFH4979839.1"/>
    <property type="molecule type" value="Genomic_DNA"/>
</dbReference>
<protein>
    <submittedName>
        <fullName evidence="1">Uncharacterized protein</fullName>
    </submittedName>
</protein>
<evidence type="ECO:0000313" key="1">
    <source>
        <dbReference type="EMBL" id="MFH4979839.1"/>
    </source>
</evidence>
<proteinExistence type="predicted"/>
<name>A0ABD6ENW0_9BILA</name>
<dbReference type="AlphaFoldDB" id="A0ABD6ENW0"/>
<dbReference type="Proteomes" id="UP001608902">
    <property type="component" value="Unassembled WGS sequence"/>
</dbReference>
<evidence type="ECO:0000313" key="2">
    <source>
        <dbReference type="Proteomes" id="UP001608902"/>
    </source>
</evidence>
<reference evidence="1 2" key="1">
    <citation type="submission" date="2024-08" db="EMBL/GenBank/DDBJ databases">
        <title>Gnathostoma spinigerum genome.</title>
        <authorList>
            <person name="Gonzalez-Bertolin B."/>
            <person name="Monzon S."/>
            <person name="Zaballos A."/>
            <person name="Jimenez P."/>
            <person name="Dekumyoy P."/>
            <person name="Varona S."/>
            <person name="Cuesta I."/>
            <person name="Sumanam S."/>
            <person name="Adisakwattana P."/>
            <person name="Gasser R.B."/>
            <person name="Hernandez-Gonzalez A."/>
            <person name="Young N.D."/>
            <person name="Perteguer M.J."/>
        </authorList>
    </citation>
    <scope>NUCLEOTIDE SEQUENCE [LARGE SCALE GENOMIC DNA]</scope>
    <source>
        <strain evidence="1">AL3</strain>
        <tissue evidence="1">Liver</tissue>
    </source>
</reference>
<sequence length="103" mass="11439">MVKNTTVPVREKRNATGEHKIYHSLEEPCDEIIMVKYVKYRNFGSFTLQYVTYENKLLVAAAVVAAAAGASPPPRLVDRPGTGATGGHALIWMRSNNFQLSHH</sequence>
<accession>A0ABD6ENW0</accession>
<keyword evidence="2" id="KW-1185">Reference proteome</keyword>
<gene>
    <name evidence="1" type="ORF">AB6A40_006548</name>
</gene>
<comment type="caution">
    <text evidence="1">The sequence shown here is derived from an EMBL/GenBank/DDBJ whole genome shotgun (WGS) entry which is preliminary data.</text>
</comment>
<organism evidence="1 2">
    <name type="scientific">Gnathostoma spinigerum</name>
    <dbReference type="NCBI Taxonomy" id="75299"/>
    <lineage>
        <taxon>Eukaryota</taxon>
        <taxon>Metazoa</taxon>
        <taxon>Ecdysozoa</taxon>
        <taxon>Nematoda</taxon>
        <taxon>Chromadorea</taxon>
        <taxon>Rhabditida</taxon>
        <taxon>Spirurina</taxon>
        <taxon>Gnathostomatomorpha</taxon>
        <taxon>Gnathostomatoidea</taxon>
        <taxon>Gnathostomatidae</taxon>
        <taxon>Gnathostoma</taxon>
    </lineage>
</organism>